<feature type="compositionally biased region" description="Low complexity" evidence="1">
    <location>
        <begin position="417"/>
        <end position="429"/>
    </location>
</feature>
<feature type="compositionally biased region" description="Polar residues" evidence="1">
    <location>
        <begin position="327"/>
        <end position="341"/>
    </location>
</feature>
<reference evidence="2" key="1">
    <citation type="submission" date="2021-06" db="EMBL/GenBank/DDBJ databases">
        <authorList>
            <person name="Hodson N. C."/>
            <person name="Mongue J. A."/>
            <person name="Jaron S. K."/>
        </authorList>
    </citation>
    <scope>NUCLEOTIDE SEQUENCE</scope>
</reference>
<evidence type="ECO:0000256" key="1">
    <source>
        <dbReference type="SAM" id="MobiDB-lite"/>
    </source>
</evidence>
<feature type="compositionally biased region" description="Polar residues" evidence="1">
    <location>
        <begin position="162"/>
        <end position="172"/>
    </location>
</feature>
<feature type="compositionally biased region" description="Pro residues" evidence="1">
    <location>
        <begin position="282"/>
        <end position="303"/>
    </location>
</feature>
<evidence type="ECO:0000313" key="3">
    <source>
        <dbReference type="Proteomes" id="UP000708208"/>
    </source>
</evidence>
<organism evidence="2 3">
    <name type="scientific">Allacma fusca</name>
    <dbReference type="NCBI Taxonomy" id="39272"/>
    <lineage>
        <taxon>Eukaryota</taxon>
        <taxon>Metazoa</taxon>
        <taxon>Ecdysozoa</taxon>
        <taxon>Arthropoda</taxon>
        <taxon>Hexapoda</taxon>
        <taxon>Collembola</taxon>
        <taxon>Symphypleona</taxon>
        <taxon>Sminthuridae</taxon>
        <taxon>Allacma</taxon>
    </lineage>
</organism>
<keyword evidence="3" id="KW-1185">Reference proteome</keyword>
<feature type="compositionally biased region" description="Polar residues" evidence="1">
    <location>
        <begin position="19"/>
        <end position="31"/>
    </location>
</feature>
<feature type="region of interest" description="Disordered" evidence="1">
    <location>
        <begin position="373"/>
        <end position="449"/>
    </location>
</feature>
<feature type="compositionally biased region" description="Basic and acidic residues" evidence="1">
    <location>
        <begin position="181"/>
        <end position="202"/>
    </location>
</feature>
<feature type="compositionally biased region" description="Basic and acidic residues" evidence="1">
    <location>
        <begin position="61"/>
        <end position="74"/>
    </location>
</feature>
<sequence>MKRSIRDRFRRPSDKRSNKTTSSKNDTNSAKSRILNHYFPNHDLHPLNPDYVSPSSSKPDVIGKKSEESKEDSKSAQPRTKPRGRLPHYRISKETFSVKKQYEGVSYAGIPMPKHSKSYKLKRTERYINDPESYTQTGESKHSSSSKKSSRAREKKDRNSHRSYQSTNSARSNPEEEEYENTGRNRERFEEQLQREINDLTRKNHIPFSTNRAPEPDNRNYDNPDPDNGRNGPPRDPYLPPPAFPPVAGYPGYPAVPPTYPFSGPPPPYPTAPAPGQTYPTAPAPGQPYPAAPAPGQPYPFPAGYPNGLPYAPAPFGGGTNAPVGHLNQSPTNLNYYNYSSPPDGRPINLPLVPPASAYNPFVYNVEVNNQKANTRQASESNRPRDIVGVSTNQKQIYSGNDGSSFRGGSSNGTTNPASSHGSGPAPGSQKPFPYDWNQGQVQKKQDHKPDYAQAIENAFTFSGGGTSSRLPKHSDAKEFENNIKSKYGHNYDSYDLNSNEVKKGDKVPYVDQASYHQPTGFGHQSNSENAETKRGMANNVQYQQYNPNSNHYRHPPLKSTRHPETVHIVSNIPQHPETVYLYVRLPCTCPEYGPRVVEFEY</sequence>
<feature type="compositionally biased region" description="Basic and acidic residues" evidence="1">
    <location>
        <begin position="91"/>
        <end position="102"/>
    </location>
</feature>
<feature type="compositionally biased region" description="Polar residues" evidence="1">
    <location>
        <begin position="390"/>
        <end position="416"/>
    </location>
</feature>
<feature type="compositionally biased region" description="Basic and acidic residues" evidence="1">
    <location>
        <begin position="1"/>
        <end position="17"/>
    </location>
</feature>
<evidence type="ECO:0000313" key="2">
    <source>
        <dbReference type="EMBL" id="CAG7832791.1"/>
    </source>
</evidence>
<name>A0A8J2M463_9HEXA</name>
<dbReference type="Proteomes" id="UP000708208">
    <property type="component" value="Unassembled WGS sequence"/>
</dbReference>
<feature type="region of interest" description="Disordered" evidence="1">
    <location>
        <begin position="1"/>
        <end position="246"/>
    </location>
</feature>
<protein>
    <submittedName>
        <fullName evidence="2">Uncharacterized protein</fullName>
    </submittedName>
</protein>
<proteinExistence type="predicted"/>
<comment type="caution">
    <text evidence="2">The sequence shown here is derived from an EMBL/GenBank/DDBJ whole genome shotgun (WGS) entry which is preliminary data.</text>
</comment>
<gene>
    <name evidence="2" type="ORF">AFUS01_LOCUS42459</name>
</gene>
<feature type="compositionally biased region" description="Pro residues" evidence="1">
    <location>
        <begin position="261"/>
        <end position="273"/>
    </location>
</feature>
<dbReference type="EMBL" id="CAJVCH010567006">
    <property type="protein sequence ID" value="CAG7832791.1"/>
    <property type="molecule type" value="Genomic_DNA"/>
</dbReference>
<feature type="compositionally biased region" description="Basic residues" evidence="1">
    <location>
        <begin position="80"/>
        <end position="90"/>
    </location>
</feature>
<feature type="compositionally biased region" description="Pro residues" evidence="1">
    <location>
        <begin position="234"/>
        <end position="245"/>
    </location>
</feature>
<dbReference type="AlphaFoldDB" id="A0A8J2M463"/>
<feature type="region of interest" description="Disordered" evidence="1">
    <location>
        <begin position="261"/>
        <end position="354"/>
    </location>
</feature>
<accession>A0A8J2M463</accession>